<gene>
    <name evidence="19" type="primary">NAD4</name>
</gene>
<dbReference type="Pfam" id="PF01059">
    <property type="entry name" value="Oxidored_q5_N"/>
    <property type="match status" value="1"/>
</dbReference>
<comment type="catalytic activity">
    <reaction evidence="15 16">
        <text>a ubiquinone + NADH + 5 H(+)(in) = a ubiquinol + NAD(+) + 4 H(+)(out)</text>
        <dbReference type="Rhea" id="RHEA:29091"/>
        <dbReference type="Rhea" id="RHEA-COMP:9565"/>
        <dbReference type="Rhea" id="RHEA-COMP:9566"/>
        <dbReference type="ChEBI" id="CHEBI:15378"/>
        <dbReference type="ChEBI" id="CHEBI:16389"/>
        <dbReference type="ChEBI" id="CHEBI:17976"/>
        <dbReference type="ChEBI" id="CHEBI:57540"/>
        <dbReference type="ChEBI" id="CHEBI:57945"/>
        <dbReference type="EC" id="7.1.1.2"/>
    </reaction>
</comment>
<dbReference type="InterPro" id="IPR001750">
    <property type="entry name" value="ND/Mrp_TM"/>
</dbReference>
<evidence type="ECO:0000256" key="11">
    <source>
        <dbReference type="ARBA" id="ARBA00023027"/>
    </source>
</evidence>
<keyword evidence="11 16" id="KW-0520">NAD</keyword>
<comment type="similarity">
    <text evidence="2 16">Belongs to the complex I subunit 4 family.</text>
</comment>
<keyword evidence="13 16" id="KW-0496">Mitochondrion</keyword>
<feature type="transmembrane region" description="Helical" evidence="16">
    <location>
        <begin position="146"/>
        <end position="164"/>
    </location>
</feature>
<feature type="transmembrane region" description="Helical" evidence="16">
    <location>
        <begin position="21"/>
        <end position="46"/>
    </location>
</feature>
<name>A0A6B7FTN7_9CAEN</name>
<evidence type="ECO:0000256" key="1">
    <source>
        <dbReference type="ARBA" id="ARBA00004225"/>
    </source>
</evidence>
<protein>
    <recommendedName>
        <fullName evidence="4 16">NADH-ubiquinone oxidoreductase chain 4</fullName>
        <ecNumber evidence="3 16">7.1.1.2</ecNumber>
    </recommendedName>
</protein>
<dbReference type="PANTHER" id="PTHR43507">
    <property type="entry name" value="NADH-UBIQUINONE OXIDOREDUCTASE CHAIN 4"/>
    <property type="match status" value="1"/>
</dbReference>
<keyword evidence="14 16" id="KW-0472">Membrane</keyword>
<feature type="transmembrane region" description="Helical" evidence="16">
    <location>
        <begin position="224"/>
        <end position="243"/>
    </location>
</feature>
<comment type="subcellular location">
    <subcellularLocation>
        <location evidence="1 16">Mitochondrion membrane</location>
        <topology evidence="1 16">Multi-pass membrane protein</topology>
    </subcellularLocation>
</comment>
<dbReference type="Pfam" id="PF00361">
    <property type="entry name" value="Proton_antipo_M"/>
    <property type="match status" value="1"/>
</dbReference>
<feature type="transmembrane region" description="Helical" evidence="16">
    <location>
        <begin position="58"/>
        <end position="76"/>
    </location>
</feature>
<evidence type="ECO:0000256" key="2">
    <source>
        <dbReference type="ARBA" id="ARBA00009025"/>
    </source>
</evidence>
<feature type="transmembrane region" description="Helical" evidence="16">
    <location>
        <begin position="255"/>
        <end position="277"/>
    </location>
</feature>
<evidence type="ECO:0000313" key="19">
    <source>
        <dbReference type="EMBL" id="QBL75772.1"/>
    </source>
</evidence>
<evidence type="ECO:0000256" key="6">
    <source>
        <dbReference type="ARBA" id="ARBA00022660"/>
    </source>
</evidence>
<evidence type="ECO:0000256" key="12">
    <source>
        <dbReference type="ARBA" id="ARBA00023075"/>
    </source>
</evidence>
<geneLocation type="mitochondrion" evidence="19"/>
<evidence type="ECO:0000256" key="10">
    <source>
        <dbReference type="ARBA" id="ARBA00022989"/>
    </source>
</evidence>
<evidence type="ECO:0000259" key="17">
    <source>
        <dbReference type="Pfam" id="PF00361"/>
    </source>
</evidence>
<dbReference type="GO" id="GO:0048039">
    <property type="term" value="F:ubiquinone binding"/>
    <property type="evidence" value="ECO:0007669"/>
    <property type="project" value="TreeGrafter"/>
</dbReference>
<dbReference type="GO" id="GO:0003954">
    <property type="term" value="F:NADH dehydrogenase activity"/>
    <property type="evidence" value="ECO:0007669"/>
    <property type="project" value="TreeGrafter"/>
</dbReference>
<dbReference type="GO" id="GO:0031966">
    <property type="term" value="C:mitochondrial membrane"/>
    <property type="evidence" value="ECO:0007669"/>
    <property type="project" value="UniProtKB-SubCell"/>
</dbReference>
<keyword evidence="5 16" id="KW-0813">Transport</keyword>
<keyword evidence="6 16" id="KW-0679">Respiratory chain</keyword>
<dbReference type="InterPro" id="IPR003918">
    <property type="entry name" value="NADH_UbQ_OxRdtase"/>
</dbReference>
<keyword evidence="12 16" id="KW-0830">Ubiquinone</keyword>
<evidence type="ECO:0000259" key="18">
    <source>
        <dbReference type="Pfam" id="PF01059"/>
    </source>
</evidence>
<keyword evidence="8" id="KW-1278">Translocase</keyword>
<evidence type="ECO:0000256" key="3">
    <source>
        <dbReference type="ARBA" id="ARBA00012944"/>
    </source>
</evidence>
<organism evidence="19">
    <name type="scientific">Lambis lambis</name>
    <dbReference type="NCBI Taxonomy" id="387446"/>
    <lineage>
        <taxon>Eukaryota</taxon>
        <taxon>Metazoa</taxon>
        <taxon>Spiralia</taxon>
        <taxon>Lophotrochozoa</taxon>
        <taxon>Mollusca</taxon>
        <taxon>Gastropoda</taxon>
        <taxon>Caenogastropoda</taxon>
        <taxon>Littorinimorpha</taxon>
        <taxon>Stromboidea</taxon>
        <taxon>Strombidae</taxon>
        <taxon>Lambis</taxon>
    </lineage>
</organism>
<evidence type="ECO:0000256" key="4">
    <source>
        <dbReference type="ARBA" id="ARBA00021006"/>
    </source>
</evidence>
<dbReference type="GO" id="GO:0008137">
    <property type="term" value="F:NADH dehydrogenase (ubiquinone) activity"/>
    <property type="evidence" value="ECO:0007669"/>
    <property type="project" value="UniProtKB-UniRule"/>
</dbReference>
<keyword evidence="9 16" id="KW-0249">Electron transport</keyword>
<evidence type="ECO:0000256" key="9">
    <source>
        <dbReference type="ARBA" id="ARBA00022982"/>
    </source>
</evidence>
<feature type="transmembrane region" description="Helical" evidence="16">
    <location>
        <begin position="388"/>
        <end position="411"/>
    </location>
</feature>
<keyword evidence="7 16" id="KW-0812">Transmembrane</keyword>
<feature type="transmembrane region" description="Helical" evidence="16">
    <location>
        <begin position="308"/>
        <end position="328"/>
    </location>
</feature>
<dbReference type="EC" id="7.1.1.2" evidence="3 16"/>
<evidence type="ECO:0000256" key="5">
    <source>
        <dbReference type="ARBA" id="ARBA00022448"/>
    </source>
</evidence>
<dbReference type="PANTHER" id="PTHR43507:SF20">
    <property type="entry name" value="NADH-UBIQUINONE OXIDOREDUCTASE CHAIN 4"/>
    <property type="match status" value="1"/>
</dbReference>
<dbReference type="GO" id="GO:0042773">
    <property type="term" value="P:ATP synthesis coupled electron transport"/>
    <property type="evidence" value="ECO:0007669"/>
    <property type="project" value="InterPro"/>
</dbReference>
<proteinExistence type="inferred from homology"/>
<reference evidence="19" key="1">
    <citation type="journal article" date="2019" name="Sci. Rep.">
        <title>The complete mitochondrial genome of Harpago chiragra and Lambis lambis (Gastropoda: Stromboidea): implications on the Littorinimorpha phylogeny.</title>
        <authorList>
            <person name="Jiang D."/>
            <person name="Zheng X."/>
            <person name="Zeng X."/>
            <person name="Kong L."/>
            <person name="Li Q."/>
        </authorList>
    </citation>
    <scope>NUCLEOTIDE SEQUENCE</scope>
</reference>
<dbReference type="InterPro" id="IPR000260">
    <property type="entry name" value="NADH4_N"/>
</dbReference>
<evidence type="ECO:0000256" key="16">
    <source>
        <dbReference type="RuleBase" id="RU003297"/>
    </source>
</evidence>
<sequence>MLGIIMASAAILIMPNNGMMWYIKMWALALVSVISFLHLFSINWSYEAINSLMNQDSMSSVLISLTLWISMMMLLASQNSVKLAENSVHQFSSMILMLNLILVAAFYVSNVMLFYFFFEASLIPTLLLILGWGYQPERLQAGMYMMIYTVAASLPLLLTILWNMSSTNCSSMLMTSTLRLNSSFLTMIWGSSLLTLLIFMAFLVKLPMFTVHLWLPKAHVEAPVAGSMVLAAILLKLGGYGILRMYQYFNFISSSLLMLIFSLALWGGVLTSIICFRQTDFKSLIAYSSVGHMSLMLAGAFSNSTWGWYGALVLMVSHGFCSSALFALANYTYEKTHTRSLFLTKGMLMLLPTLSLWWFMFAIMNMAAPPSINLMGEIMMFPAIIFSSSYYTTSLALMSFLAALYSMYLFTCSQHGGSPKFAKPFSTFKSSGYTLMLMHWVPANFLILKSDIIFMWI</sequence>
<dbReference type="GO" id="GO:0015990">
    <property type="term" value="P:electron transport coupled proton transport"/>
    <property type="evidence" value="ECO:0007669"/>
    <property type="project" value="TreeGrafter"/>
</dbReference>
<evidence type="ECO:0000256" key="15">
    <source>
        <dbReference type="ARBA" id="ARBA00049551"/>
    </source>
</evidence>
<evidence type="ECO:0000256" key="8">
    <source>
        <dbReference type="ARBA" id="ARBA00022967"/>
    </source>
</evidence>
<feature type="transmembrane region" description="Helical" evidence="16">
    <location>
        <begin position="348"/>
        <end position="368"/>
    </location>
</feature>
<evidence type="ECO:0000256" key="14">
    <source>
        <dbReference type="ARBA" id="ARBA00023136"/>
    </source>
</evidence>
<evidence type="ECO:0000256" key="13">
    <source>
        <dbReference type="ARBA" id="ARBA00023128"/>
    </source>
</evidence>
<feature type="domain" description="NADH:quinone oxidoreductase/Mrp antiporter transmembrane" evidence="17">
    <location>
        <begin position="110"/>
        <end position="395"/>
    </location>
</feature>
<dbReference type="AlphaFoldDB" id="A0A6B7FTN7"/>
<evidence type="ECO:0000256" key="7">
    <source>
        <dbReference type="ARBA" id="ARBA00022692"/>
    </source>
</evidence>
<dbReference type="EMBL" id="MH115428">
    <property type="protein sequence ID" value="QBL75772.1"/>
    <property type="molecule type" value="Genomic_DNA"/>
</dbReference>
<keyword evidence="10 16" id="KW-1133">Transmembrane helix</keyword>
<feature type="transmembrane region" description="Helical" evidence="16">
    <location>
        <begin position="88"/>
        <end position="108"/>
    </location>
</feature>
<feature type="domain" description="NADH:ubiquinone oxidoreductase chain 4 N-terminal" evidence="18">
    <location>
        <begin position="1"/>
        <end position="104"/>
    </location>
</feature>
<accession>A0A6B7FTN7</accession>
<comment type="function">
    <text evidence="16">Core subunit of the mitochondrial membrane respiratory chain NADH dehydrogenase (Complex I) which catalyzes electron transfer from NADH through the respiratory chain, using ubiquinone as an electron acceptor. Essential for the catalytic activity and assembly of complex I.</text>
</comment>
<feature type="transmembrane region" description="Helical" evidence="16">
    <location>
        <begin position="184"/>
        <end position="204"/>
    </location>
</feature>
<dbReference type="PRINTS" id="PR01437">
    <property type="entry name" value="NUOXDRDTASE4"/>
</dbReference>